<dbReference type="GeneID" id="117238780"/>
<feature type="region of interest" description="Disordered" evidence="1">
    <location>
        <begin position="1"/>
        <end position="25"/>
    </location>
</feature>
<reference evidence="3" key="1">
    <citation type="submission" date="2025-08" db="UniProtKB">
        <authorList>
            <consortium name="RefSeq"/>
        </authorList>
    </citation>
    <scope>IDENTIFICATION</scope>
    <source>
        <tissue evidence="3">Muscle</tissue>
    </source>
</reference>
<name>A0A6J3L2J1_9HYME</name>
<gene>
    <name evidence="3" type="primary">LOC117238780</name>
</gene>
<evidence type="ECO:0000256" key="1">
    <source>
        <dbReference type="SAM" id="MobiDB-lite"/>
    </source>
</evidence>
<feature type="region of interest" description="Disordered" evidence="1">
    <location>
        <begin position="60"/>
        <end position="81"/>
    </location>
</feature>
<protein>
    <submittedName>
        <fullName evidence="3">Uncharacterized protein LOC117238780 isoform X1</fullName>
    </submittedName>
</protein>
<feature type="compositionally biased region" description="Basic and acidic residues" evidence="1">
    <location>
        <begin position="60"/>
        <end position="72"/>
    </location>
</feature>
<feature type="compositionally biased region" description="Polar residues" evidence="1">
    <location>
        <begin position="1"/>
        <end position="10"/>
    </location>
</feature>
<keyword evidence="2" id="KW-1185">Reference proteome</keyword>
<proteinExistence type="predicted"/>
<evidence type="ECO:0000313" key="2">
    <source>
        <dbReference type="Proteomes" id="UP000504631"/>
    </source>
</evidence>
<feature type="region of interest" description="Disordered" evidence="1">
    <location>
        <begin position="408"/>
        <end position="430"/>
    </location>
</feature>
<evidence type="ECO:0000313" key="3">
    <source>
        <dbReference type="RefSeq" id="XP_033359853.1"/>
    </source>
</evidence>
<feature type="region of interest" description="Disordered" evidence="1">
    <location>
        <begin position="110"/>
        <end position="131"/>
    </location>
</feature>
<feature type="compositionally biased region" description="Polar residues" evidence="1">
    <location>
        <begin position="110"/>
        <end position="123"/>
    </location>
</feature>
<dbReference type="KEGG" id="bvk:117238780"/>
<accession>A0A6J3L2J1</accession>
<dbReference type="RefSeq" id="XP_033359853.1">
    <property type="nucleotide sequence ID" value="XM_033503962.1"/>
</dbReference>
<dbReference type="AlphaFoldDB" id="A0A6J3L2J1"/>
<sequence length="539" mass="61590">MPITSSSTGKSKVKRPQSKRMTEYSTCSKLLSNSVHKKDYERPQPIKIAQLLRLPEHVKGIPQDSVRKRTQPERLGALSNKKNIRANVEQSGIQIESSKKHVRRFLNFNGTPINATKNNNENKTQPDKSEQFHHKISKPIKKRSLLLPPNAIKDKYLEKCNVNITRQSTIYEISKEIDEVNTDSKNENKITSESLAVNINSAVPSKNRQIYNEQKIVQCSNHSKPNPIDVNHVQRLETSHVALKSSQQIVTNNENHVFTQNNSIHEKFIPNKSALKCDISSKPKETDNCIQNLYNDIEDIKLVASEKCTDVESSEMICINKDKIIRLEHDLKDLLKETEERITKLRSVLTHVTELLVKERDITSDIENRSNKMMDKGVQVEACCKSVQYSEEQLKTPITHIPQITVINKKDSNESKSTANDENKENDRGFNIRRMSDTAVADGSFLELENQLNIMHAKPIQNYLSKPKTPKSLKKCKQNRSLREYMALKSNINFLETPDGKKFRSLCQVDSIDKSVNVSYISNKLLTDLQNLYSESPDS</sequence>
<dbReference type="Proteomes" id="UP000504631">
    <property type="component" value="Unplaced"/>
</dbReference>
<organism evidence="2 3">
    <name type="scientific">Bombus vosnesenskii</name>
    <dbReference type="NCBI Taxonomy" id="207650"/>
    <lineage>
        <taxon>Eukaryota</taxon>
        <taxon>Metazoa</taxon>
        <taxon>Ecdysozoa</taxon>
        <taxon>Arthropoda</taxon>
        <taxon>Hexapoda</taxon>
        <taxon>Insecta</taxon>
        <taxon>Pterygota</taxon>
        <taxon>Neoptera</taxon>
        <taxon>Endopterygota</taxon>
        <taxon>Hymenoptera</taxon>
        <taxon>Apocrita</taxon>
        <taxon>Aculeata</taxon>
        <taxon>Apoidea</taxon>
        <taxon>Anthophila</taxon>
        <taxon>Apidae</taxon>
        <taxon>Bombus</taxon>
        <taxon>Pyrobombus</taxon>
    </lineage>
</organism>